<dbReference type="InterPro" id="IPR012349">
    <property type="entry name" value="Split_barrel_FMN-bd"/>
</dbReference>
<comment type="caution">
    <text evidence="4">The sequence shown here is derived from an EMBL/GenBank/DDBJ whole genome shotgun (WGS) entry which is preliminary data.</text>
</comment>
<gene>
    <name evidence="4" type="ORF">DC432_05005</name>
</gene>
<dbReference type="Proteomes" id="UP000244649">
    <property type="component" value="Unassembled WGS sequence"/>
</dbReference>
<dbReference type="InterPro" id="IPR052019">
    <property type="entry name" value="F420H2_bilvrd_red/Heme_oxyg"/>
</dbReference>
<evidence type="ECO:0000313" key="4">
    <source>
        <dbReference type="EMBL" id="PVE77025.1"/>
    </source>
</evidence>
<proteinExistence type="predicted"/>
<feature type="domain" description="Pyridoxamine 5'-phosphate oxidase N-terminal" evidence="3">
    <location>
        <begin position="39"/>
        <end position="155"/>
    </location>
</feature>
<dbReference type="InterPro" id="IPR011576">
    <property type="entry name" value="Pyridox_Oxase_N"/>
</dbReference>
<dbReference type="InterPro" id="IPR019920">
    <property type="entry name" value="F420-binding_dom_put"/>
</dbReference>
<evidence type="ECO:0000259" key="3">
    <source>
        <dbReference type="Pfam" id="PF01243"/>
    </source>
</evidence>
<evidence type="ECO:0000313" key="5">
    <source>
        <dbReference type="Proteomes" id="UP000244649"/>
    </source>
</evidence>
<dbReference type="EMBL" id="QDFT01000008">
    <property type="protein sequence ID" value="PVE77025.1"/>
    <property type="molecule type" value="Genomic_DNA"/>
</dbReference>
<evidence type="ECO:0000256" key="2">
    <source>
        <dbReference type="SAM" id="MobiDB-lite"/>
    </source>
</evidence>
<dbReference type="PANTHER" id="PTHR35176:SF1">
    <property type="entry name" value="F420H(2)-DEPENDENT BILIVERDIN REDUCTASE"/>
    <property type="match status" value="1"/>
</dbReference>
<organism evidence="4 5">
    <name type="scientific">Microbacterium testaceum</name>
    <name type="common">Aureobacterium testaceum</name>
    <name type="synonym">Brevibacterium testaceum</name>
    <dbReference type="NCBI Taxonomy" id="2033"/>
    <lineage>
        <taxon>Bacteria</taxon>
        <taxon>Bacillati</taxon>
        <taxon>Actinomycetota</taxon>
        <taxon>Actinomycetes</taxon>
        <taxon>Micrococcales</taxon>
        <taxon>Microbacteriaceae</taxon>
        <taxon>Microbacterium</taxon>
    </lineage>
</organism>
<dbReference type="PANTHER" id="PTHR35176">
    <property type="entry name" value="HEME OXYGENASE HI_0854-RELATED"/>
    <property type="match status" value="1"/>
</dbReference>
<dbReference type="Gene3D" id="2.30.110.10">
    <property type="entry name" value="Electron Transport, Fmn-binding Protein, Chain A"/>
    <property type="match status" value="1"/>
</dbReference>
<dbReference type="NCBIfam" id="TIGR03618">
    <property type="entry name" value="Rv1155_F420"/>
    <property type="match status" value="1"/>
</dbReference>
<keyword evidence="1" id="KW-0560">Oxidoreductase</keyword>
<dbReference type="AlphaFoldDB" id="A0A2T7WR39"/>
<reference evidence="4 5" key="1">
    <citation type="submission" date="2018-04" db="EMBL/GenBank/DDBJ databases">
        <authorList>
            <person name="Go L.Y."/>
            <person name="Mitchell J.A."/>
        </authorList>
    </citation>
    <scope>NUCLEOTIDE SEQUENCE [LARGE SCALE GENOMIC DNA]</scope>
    <source>
        <strain evidence="4 5">TPD7010</strain>
    </source>
</reference>
<accession>A0A2T7WR39</accession>
<dbReference type="GO" id="GO:0016627">
    <property type="term" value="F:oxidoreductase activity, acting on the CH-CH group of donors"/>
    <property type="evidence" value="ECO:0007669"/>
    <property type="project" value="TreeGrafter"/>
</dbReference>
<feature type="region of interest" description="Disordered" evidence="2">
    <location>
        <begin position="1"/>
        <end position="32"/>
    </location>
</feature>
<dbReference type="Pfam" id="PF01243">
    <property type="entry name" value="PNPOx_N"/>
    <property type="match status" value="1"/>
</dbReference>
<sequence>MVRDRRAGSPGARRGTASVGCRVPDRDGPRRSWHAGDVLTDEAREFLREYHLATLSTIGRDGRVHAVPVGFTHEDGVVRVIGSRGTQKFVNAARDGRASICSVDGAKWISFEGPARVTDDPDAVARAVDLYAARYRQPRVNPDRVVLEMTVERVLGSAAFRA</sequence>
<dbReference type="GO" id="GO:0070967">
    <property type="term" value="F:coenzyme F420 binding"/>
    <property type="evidence" value="ECO:0007669"/>
    <property type="project" value="TreeGrafter"/>
</dbReference>
<dbReference type="GO" id="GO:0005829">
    <property type="term" value="C:cytosol"/>
    <property type="evidence" value="ECO:0007669"/>
    <property type="project" value="TreeGrafter"/>
</dbReference>
<protein>
    <submittedName>
        <fullName evidence="4">PPOX class F420-dependent enzyme</fullName>
    </submittedName>
</protein>
<name>A0A2T7WR39_MICTE</name>
<dbReference type="SUPFAM" id="SSF50475">
    <property type="entry name" value="FMN-binding split barrel"/>
    <property type="match status" value="1"/>
</dbReference>
<evidence type="ECO:0000256" key="1">
    <source>
        <dbReference type="ARBA" id="ARBA00023002"/>
    </source>
</evidence>